<keyword evidence="10" id="KW-1185">Reference proteome</keyword>
<dbReference type="OrthoDB" id="7596142at2"/>
<evidence type="ECO:0000256" key="3">
    <source>
        <dbReference type="ARBA" id="ARBA00022692"/>
    </source>
</evidence>
<evidence type="ECO:0000256" key="6">
    <source>
        <dbReference type="SAM" id="Phobius"/>
    </source>
</evidence>
<evidence type="ECO:0000256" key="5">
    <source>
        <dbReference type="ARBA" id="ARBA00023136"/>
    </source>
</evidence>
<dbReference type="AlphaFoldDB" id="A0A516PXN5"/>
<sequence length="134" mass="15352">MNYFNSFWHIIWTMFWVFAFCAYLIALFSIITDLFRDRGLKGWMKAIWLVCLFFLPFATALAYLIFRGRGMSQRSVKQAEENRQQAESYIRDVAGSSASDEIAKAKGLLDAGTITQQEYEQLKARALAGEAKLS</sequence>
<evidence type="ECO:0000313" key="10">
    <source>
        <dbReference type="Proteomes" id="UP000319263"/>
    </source>
</evidence>
<evidence type="ECO:0008006" key="11">
    <source>
        <dbReference type="Google" id="ProtNLM"/>
    </source>
</evidence>
<dbReference type="EMBL" id="CP041692">
    <property type="protein sequence ID" value="QDP95912.1"/>
    <property type="molecule type" value="Genomic_DNA"/>
</dbReference>
<evidence type="ECO:0000259" key="8">
    <source>
        <dbReference type="Pfam" id="PF13396"/>
    </source>
</evidence>
<feature type="transmembrane region" description="Helical" evidence="6">
    <location>
        <begin position="7"/>
        <end position="31"/>
    </location>
</feature>
<proteinExistence type="predicted"/>
<gene>
    <name evidence="9" type="ORF">FOE78_08385</name>
</gene>
<name>A0A516PXN5_9ACTN</name>
<feature type="domain" description="Cardiolipin synthase N-terminal" evidence="8">
    <location>
        <begin position="22"/>
        <end position="67"/>
    </location>
</feature>
<dbReference type="InterPro" id="IPR027379">
    <property type="entry name" value="CLS_N"/>
</dbReference>
<dbReference type="KEGG" id="mik:FOE78_08385"/>
<dbReference type="Pfam" id="PF09851">
    <property type="entry name" value="SHOCT"/>
    <property type="match status" value="1"/>
</dbReference>
<accession>A0A516PXN5</accession>
<feature type="domain" description="SHOCT" evidence="7">
    <location>
        <begin position="100"/>
        <end position="127"/>
    </location>
</feature>
<dbReference type="InterPro" id="IPR018649">
    <property type="entry name" value="SHOCT"/>
</dbReference>
<comment type="subcellular location">
    <subcellularLocation>
        <location evidence="1">Cell membrane</location>
        <topology evidence="1">Multi-pass membrane protein</topology>
    </subcellularLocation>
</comment>
<keyword evidence="5 6" id="KW-0472">Membrane</keyword>
<evidence type="ECO:0000256" key="4">
    <source>
        <dbReference type="ARBA" id="ARBA00022989"/>
    </source>
</evidence>
<reference evidence="9 10" key="1">
    <citation type="submission" date="2019-07" db="EMBL/GenBank/DDBJ databases">
        <title>Microlunatus dokdonensis sp. nov. isolated from the rhizospheric soil of the wild plant Elymus tsukushiensis.</title>
        <authorList>
            <person name="Ghim S.-Y."/>
            <person name="Hwang Y.-J."/>
            <person name="Son J.-S."/>
            <person name="Shin J.-H."/>
        </authorList>
    </citation>
    <scope>NUCLEOTIDE SEQUENCE [LARGE SCALE GENOMIC DNA]</scope>
    <source>
        <strain evidence="9 10">KUDC0627</strain>
    </source>
</reference>
<dbReference type="GO" id="GO:0005886">
    <property type="term" value="C:plasma membrane"/>
    <property type="evidence" value="ECO:0007669"/>
    <property type="project" value="UniProtKB-SubCell"/>
</dbReference>
<dbReference type="Proteomes" id="UP000319263">
    <property type="component" value="Chromosome"/>
</dbReference>
<keyword evidence="3 6" id="KW-0812">Transmembrane</keyword>
<feature type="transmembrane region" description="Helical" evidence="6">
    <location>
        <begin position="46"/>
        <end position="66"/>
    </location>
</feature>
<dbReference type="Pfam" id="PF13396">
    <property type="entry name" value="PLDc_N"/>
    <property type="match status" value="1"/>
</dbReference>
<evidence type="ECO:0000256" key="2">
    <source>
        <dbReference type="ARBA" id="ARBA00022475"/>
    </source>
</evidence>
<protein>
    <recommendedName>
        <fullName evidence="11">Phospholipase_D-nuclease N-terminal</fullName>
    </recommendedName>
</protein>
<organism evidence="9 10">
    <name type="scientific">Microlunatus elymi</name>
    <dbReference type="NCBI Taxonomy" id="2596828"/>
    <lineage>
        <taxon>Bacteria</taxon>
        <taxon>Bacillati</taxon>
        <taxon>Actinomycetota</taxon>
        <taxon>Actinomycetes</taxon>
        <taxon>Propionibacteriales</taxon>
        <taxon>Propionibacteriaceae</taxon>
        <taxon>Microlunatus</taxon>
    </lineage>
</organism>
<keyword evidence="4 6" id="KW-1133">Transmembrane helix</keyword>
<evidence type="ECO:0000313" key="9">
    <source>
        <dbReference type="EMBL" id="QDP95912.1"/>
    </source>
</evidence>
<evidence type="ECO:0000256" key="1">
    <source>
        <dbReference type="ARBA" id="ARBA00004651"/>
    </source>
</evidence>
<evidence type="ECO:0000259" key="7">
    <source>
        <dbReference type="Pfam" id="PF09851"/>
    </source>
</evidence>
<dbReference type="RefSeq" id="WP_143985878.1">
    <property type="nucleotide sequence ID" value="NZ_CP041692.1"/>
</dbReference>
<keyword evidence="2" id="KW-1003">Cell membrane</keyword>